<feature type="transmembrane region" description="Helical" evidence="6">
    <location>
        <begin position="82"/>
        <end position="103"/>
    </location>
</feature>
<dbReference type="EMBL" id="JAESVG020000003">
    <property type="protein sequence ID" value="KAG8629249.1"/>
    <property type="molecule type" value="Genomic_DNA"/>
</dbReference>
<keyword evidence="3 6" id="KW-1133">Transmembrane helix</keyword>
<feature type="compositionally biased region" description="Basic and acidic residues" evidence="5">
    <location>
        <begin position="513"/>
        <end position="525"/>
    </location>
</feature>
<evidence type="ECO:0000256" key="3">
    <source>
        <dbReference type="ARBA" id="ARBA00022989"/>
    </source>
</evidence>
<evidence type="ECO:0000256" key="2">
    <source>
        <dbReference type="ARBA" id="ARBA00022692"/>
    </source>
</evidence>
<feature type="transmembrane region" description="Helical" evidence="6">
    <location>
        <begin position="110"/>
        <end position="130"/>
    </location>
</feature>
<evidence type="ECO:0000256" key="6">
    <source>
        <dbReference type="SAM" id="Phobius"/>
    </source>
</evidence>
<comment type="caution">
    <text evidence="7">The sequence shown here is derived from an EMBL/GenBank/DDBJ whole genome shotgun (WGS) entry which is preliminary data.</text>
</comment>
<evidence type="ECO:0000313" key="7">
    <source>
        <dbReference type="EMBL" id="KAG8629249.1"/>
    </source>
</evidence>
<protein>
    <submittedName>
        <fullName evidence="7">Uncharacterized protein</fullName>
    </submittedName>
</protein>
<organism evidence="7 8">
    <name type="scientific">Elsinoe batatas</name>
    <dbReference type="NCBI Taxonomy" id="2601811"/>
    <lineage>
        <taxon>Eukaryota</taxon>
        <taxon>Fungi</taxon>
        <taxon>Dikarya</taxon>
        <taxon>Ascomycota</taxon>
        <taxon>Pezizomycotina</taxon>
        <taxon>Dothideomycetes</taxon>
        <taxon>Dothideomycetidae</taxon>
        <taxon>Myriangiales</taxon>
        <taxon>Elsinoaceae</taxon>
        <taxon>Elsinoe</taxon>
    </lineage>
</organism>
<evidence type="ECO:0000256" key="4">
    <source>
        <dbReference type="ARBA" id="ARBA00023136"/>
    </source>
</evidence>
<sequence length="681" mass="74970">MASLSPGAVVAIGVVVGLISTCVQSIGLTLQRKSHILEEEKAEHLPKRAPYRRRRWQIGMLLFLLSNIVGSSIQITTLPLPLLSTLQASGLVFNALLASLLLHEPFTRRTLLGTILVATGALLISFFSALPEPSHTLSQLLALLVLPAFLTWMSLTLLLVVAILVLNFLSTKLLPPHRLRTPRARLFRGMSYGFVSGILSAHALLLAKSAVELLVRTIVDKKNQFGEYQSWLLILLFLFLALTQLYYLHHGLRLVSTSILYPFVFCIYNIIAILDGLIYFRQMDRLAPLSGGLIALGTVVLLTGVLALSWRLSDETSGEDDSDKGIKADLPHSALTPGLGLVDEEINDVHTPLRSYFDHPEEHYRDDPSDSETTFPDLTNSPTTKTNEDASERDPLLSQRPRSRTSNTPSQQRRRSSARREAAMQRRRRSTIKEVQTIWDELRDERNWFPSTTNQRSPRLANPDRYRDEESTLALAPDSESTSNASPAPTARRVAWDDNPDAPTNATPTRNPRTVEERRARFTGREKRRTAPPGTYIFENVLSSLRSSGPGRGVKRTVSWGQGSQGTASSEALRGQGAAEYGSRPVSAGPLIPGLSPPRNGTSGEGRGREGASGSSGDRGSSRIGGREEDGVGDRERVPSVERGNSLSEEERRKSWTGSVKLDWWRKKRREGGGEGSAGGV</sequence>
<feature type="compositionally biased region" description="Basic and acidic residues" evidence="5">
    <location>
        <begin position="386"/>
        <end position="395"/>
    </location>
</feature>
<feature type="transmembrane region" description="Helical" evidence="6">
    <location>
        <begin position="142"/>
        <end position="169"/>
    </location>
</feature>
<keyword evidence="2 6" id="KW-0812">Transmembrane</keyword>
<feature type="compositionally biased region" description="Low complexity" evidence="5">
    <location>
        <begin position="501"/>
        <end position="512"/>
    </location>
</feature>
<feature type="transmembrane region" description="Helical" evidence="6">
    <location>
        <begin position="56"/>
        <end position="76"/>
    </location>
</feature>
<gene>
    <name evidence="7" type="ORF">KVT40_003114</name>
</gene>
<evidence type="ECO:0000256" key="5">
    <source>
        <dbReference type="SAM" id="MobiDB-lite"/>
    </source>
</evidence>
<keyword evidence="8" id="KW-1185">Reference proteome</keyword>
<feature type="transmembrane region" description="Helical" evidence="6">
    <location>
        <begin position="286"/>
        <end position="308"/>
    </location>
</feature>
<feature type="transmembrane region" description="Helical" evidence="6">
    <location>
        <begin position="260"/>
        <end position="280"/>
    </location>
</feature>
<dbReference type="Pfam" id="PF05653">
    <property type="entry name" value="Mg_trans_NIPA"/>
    <property type="match status" value="1"/>
</dbReference>
<feature type="compositionally biased region" description="Low complexity" evidence="5">
    <location>
        <begin position="612"/>
        <end position="624"/>
    </location>
</feature>
<dbReference type="OrthoDB" id="2504919at2759"/>
<proteinExistence type="predicted"/>
<evidence type="ECO:0000313" key="8">
    <source>
        <dbReference type="Proteomes" id="UP000809789"/>
    </source>
</evidence>
<dbReference type="PANTHER" id="PTHR12570:SF86">
    <property type="entry name" value="ADR321CP"/>
    <property type="match status" value="1"/>
</dbReference>
<accession>A0A8K0PKV0</accession>
<keyword evidence="4 6" id="KW-0472">Membrane</keyword>
<feature type="region of interest" description="Disordered" evidence="5">
    <location>
        <begin position="358"/>
        <end position="432"/>
    </location>
</feature>
<feature type="compositionally biased region" description="Polar residues" evidence="5">
    <location>
        <begin position="371"/>
        <end position="385"/>
    </location>
</feature>
<feature type="compositionally biased region" description="Basic and acidic residues" evidence="5">
    <location>
        <begin position="358"/>
        <end position="368"/>
    </location>
</feature>
<feature type="transmembrane region" description="Helical" evidence="6">
    <location>
        <begin position="6"/>
        <end position="30"/>
    </location>
</feature>
<dbReference type="PANTHER" id="PTHR12570">
    <property type="match status" value="1"/>
</dbReference>
<dbReference type="GO" id="GO:0015095">
    <property type="term" value="F:magnesium ion transmembrane transporter activity"/>
    <property type="evidence" value="ECO:0007669"/>
    <property type="project" value="InterPro"/>
</dbReference>
<reference evidence="7" key="1">
    <citation type="submission" date="2021-07" db="EMBL/GenBank/DDBJ databases">
        <title>Elsinoe batatas strain:CRI-CJ2 Genome sequencing and assembly.</title>
        <authorList>
            <person name="Huang L."/>
        </authorList>
    </citation>
    <scope>NUCLEOTIDE SEQUENCE</scope>
    <source>
        <strain evidence="7">CRI-CJ2</strain>
    </source>
</reference>
<dbReference type="Gene3D" id="1.10.3730.20">
    <property type="match status" value="1"/>
</dbReference>
<dbReference type="AlphaFoldDB" id="A0A8K0PKV0"/>
<dbReference type="GO" id="GO:0016020">
    <property type="term" value="C:membrane"/>
    <property type="evidence" value="ECO:0007669"/>
    <property type="project" value="UniProtKB-SubCell"/>
</dbReference>
<comment type="subcellular location">
    <subcellularLocation>
        <location evidence="1">Membrane</location>
        <topology evidence="1">Multi-pass membrane protein</topology>
    </subcellularLocation>
</comment>
<dbReference type="InterPro" id="IPR008521">
    <property type="entry name" value="Mg_trans_NIPA"/>
</dbReference>
<dbReference type="SUPFAM" id="SSF103481">
    <property type="entry name" value="Multidrug resistance efflux transporter EmrE"/>
    <property type="match status" value="1"/>
</dbReference>
<evidence type="ECO:0000256" key="1">
    <source>
        <dbReference type="ARBA" id="ARBA00004141"/>
    </source>
</evidence>
<dbReference type="Proteomes" id="UP000809789">
    <property type="component" value="Unassembled WGS sequence"/>
</dbReference>
<name>A0A8K0PKV0_9PEZI</name>
<feature type="region of interest" description="Disordered" evidence="5">
    <location>
        <begin position="449"/>
        <end position="681"/>
    </location>
</feature>
<feature type="compositionally biased region" description="Basic and acidic residues" evidence="5">
    <location>
        <begin position="625"/>
        <end position="640"/>
    </location>
</feature>
<dbReference type="InterPro" id="IPR037185">
    <property type="entry name" value="EmrE-like"/>
</dbReference>
<feature type="transmembrane region" description="Helical" evidence="6">
    <location>
        <begin position="231"/>
        <end position="248"/>
    </location>
</feature>
<feature type="compositionally biased region" description="Polar residues" evidence="5">
    <location>
        <begin position="559"/>
        <end position="570"/>
    </location>
</feature>